<evidence type="ECO:0000313" key="2">
    <source>
        <dbReference type="Proteomes" id="UP000025241"/>
    </source>
</evidence>
<protein>
    <submittedName>
        <fullName evidence="1">Uncharacterized protein</fullName>
    </submittedName>
</protein>
<dbReference type="HOGENOM" id="CLU_2510231_0_0_6"/>
<sequence>MPSFDTANALSLLGKNVQVELHWSEDPRPLIYRVRIVGVALTLEDEQPYFLTRDPAEPQRFPDELFWNDIQSLSVLEDAAGNG</sequence>
<dbReference type="RefSeq" id="WP_052355388.1">
    <property type="nucleotide sequence ID" value="NZ_HG322950.1"/>
</dbReference>
<gene>
    <name evidence="1" type="ORF">PKB_5130</name>
</gene>
<dbReference type="OrthoDB" id="6993157at2"/>
<keyword evidence="2" id="KW-1185">Reference proteome</keyword>
<dbReference type="STRING" id="1301098.PKB_5130"/>
<name>A0A024HPT1_PSEKB</name>
<dbReference type="Proteomes" id="UP000025241">
    <property type="component" value="Chromosome I"/>
</dbReference>
<dbReference type="AlphaFoldDB" id="A0A024HPT1"/>
<reference evidence="1 2" key="2">
    <citation type="submission" date="2014-05" db="EMBL/GenBank/DDBJ databases">
        <title>Genome sequence of the 3-chlorobenzoate degrading bacterium Pseudomonas knackmussii B13 shows multiple evidence for horizontal gene transfer.</title>
        <authorList>
            <person name="Miyazaki R."/>
            <person name="Bertelli C."/>
            <person name="Falquet L."/>
            <person name="Robinson-Rechavi M."/>
            <person name="Gharib W."/>
            <person name="Roy S."/>
            <person name="Van der Meer J.R."/>
        </authorList>
    </citation>
    <scope>NUCLEOTIDE SEQUENCE [LARGE SCALE GENOMIC DNA]</scope>
    <source>
        <strain evidence="1 2">B13</strain>
    </source>
</reference>
<organism evidence="1 2">
    <name type="scientific">Pseudomonas knackmussii (strain DSM 6978 / CCUG 54928 / LMG 23759 / B13)</name>
    <dbReference type="NCBI Taxonomy" id="1301098"/>
    <lineage>
        <taxon>Bacteria</taxon>
        <taxon>Pseudomonadati</taxon>
        <taxon>Pseudomonadota</taxon>
        <taxon>Gammaproteobacteria</taxon>
        <taxon>Pseudomonadales</taxon>
        <taxon>Pseudomonadaceae</taxon>
        <taxon>Pseudomonas</taxon>
    </lineage>
</organism>
<evidence type="ECO:0000313" key="1">
    <source>
        <dbReference type="EMBL" id="CDF86443.1"/>
    </source>
</evidence>
<dbReference type="PATRIC" id="fig|1301098.3.peg.5102"/>
<proteinExistence type="predicted"/>
<dbReference type="KEGG" id="pkc:PKB_5130"/>
<reference evidence="1 2" key="1">
    <citation type="submission" date="2013-03" db="EMBL/GenBank/DDBJ databases">
        <authorList>
            <person name="Linke B."/>
        </authorList>
    </citation>
    <scope>NUCLEOTIDE SEQUENCE [LARGE SCALE GENOMIC DNA]</scope>
    <source>
        <strain evidence="1 2">B13</strain>
    </source>
</reference>
<accession>A0A024HPT1</accession>
<dbReference type="EMBL" id="HG322950">
    <property type="protein sequence ID" value="CDF86443.1"/>
    <property type="molecule type" value="Genomic_DNA"/>
</dbReference>